<dbReference type="NCBIfam" id="NF033536">
    <property type="entry name" value="lasso_PqqD_Bac"/>
    <property type="match status" value="1"/>
</dbReference>
<dbReference type="Gene3D" id="1.10.10.1150">
    <property type="entry name" value="Coenzyme PQQ synthesis protein D (PqqD)"/>
    <property type="match status" value="1"/>
</dbReference>
<dbReference type="KEGG" id="rmr:Rmar_0972"/>
<dbReference type="eggNOG" id="ENOG50313UC">
    <property type="taxonomic scope" value="Bacteria"/>
</dbReference>
<keyword evidence="2" id="KW-1185">Reference proteome</keyword>
<dbReference type="EMBL" id="CP001807">
    <property type="protein sequence ID" value="ACY47866.1"/>
    <property type="molecule type" value="Genomic_DNA"/>
</dbReference>
<dbReference type="Pfam" id="PF05402">
    <property type="entry name" value="PqqD"/>
    <property type="match status" value="1"/>
</dbReference>
<gene>
    <name evidence="1" type="ordered locus">Rmar_0972</name>
</gene>
<dbReference type="InterPro" id="IPR041881">
    <property type="entry name" value="PqqD_sf"/>
</dbReference>
<dbReference type="RefSeq" id="WP_012843478.1">
    <property type="nucleotide sequence ID" value="NC_013501.1"/>
</dbReference>
<accession>D0MHA8</accession>
<name>D0MHA8_RHOM4</name>
<organism evidence="1 2">
    <name type="scientific">Rhodothermus marinus (strain ATCC 43812 / DSM 4252 / R-10)</name>
    <name type="common">Rhodothermus obamensis</name>
    <dbReference type="NCBI Taxonomy" id="518766"/>
    <lineage>
        <taxon>Bacteria</taxon>
        <taxon>Pseudomonadati</taxon>
        <taxon>Rhodothermota</taxon>
        <taxon>Rhodothermia</taxon>
        <taxon>Rhodothermales</taxon>
        <taxon>Rhodothermaceae</taxon>
        <taxon>Rhodothermus</taxon>
    </lineage>
</organism>
<evidence type="ECO:0000313" key="2">
    <source>
        <dbReference type="Proteomes" id="UP000002221"/>
    </source>
</evidence>
<dbReference type="STRING" id="518766.Rmar_0972"/>
<dbReference type="AlphaFoldDB" id="D0MHA8"/>
<proteinExistence type="predicted"/>
<evidence type="ECO:0000313" key="1">
    <source>
        <dbReference type="EMBL" id="ACY47866.1"/>
    </source>
</evidence>
<sequence length="107" mass="11979">MSRMDTPMAHAVLTLDTVVVASPEQVSSKLGEEVVILNLRNGVYYGLDPIGTRIWELIQEPRSVRQVCEVLLEEYDVTFEQCAEDVLALMRDLQAQGLIETRDAQGT</sequence>
<dbReference type="InterPro" id="IPR008792">
    <property type="entry name" value="PQQD"/>
</dbReference>
<reference evidence="1 2" key="1">
    <citation type="journal article" date="2009" name="Stand. Genomic Sci.">
        <title>Complete genome sequence of Rhodothermus marinus type strain (R-10).</title>
        <authorList>
            <person name="Nolan M."/>
            <person name="Tindall B.J."/>
            <person name="Pomrenke H."/>
            <person name="Lapidus A."/>
            <person name="Copeland A."/>
            <person name="Glavina Del Rio T."/>
            <person name="Lucas S."/>
            <person name="Chen F."/>
            <person name="Tice H."/>
            <person name="Cheng J.F."/>
            <person name="Saunders E."/>
            <person name="Han C."/>
            <person name="Bruce D."/>
            <person name="Goodwin L."/>
            <person name="Chain P."/>
            <person name="Pitluck S."/>
            <person name="Ovchinikova G."/>
            <person name="Pati A."/>
            <person name="Ivanova N."/>
            <person name="Mavromatis K."/>
            <person name="Chen A."/>
            <person name="Palaniappan K."/>
            <person name="Land M."/>
            <person name="Hauser L."/>
            <person name="Chang Y.J."/>
            <person name="Jeffries C.D."/>
            <person name="Brettin T."/>
            <person name="Goker M."/>
            <person name="Bristow J."/>
            <person name="Eisen J.A."/>
            <person name="Markowitz V."/>
            <person name="Hugenholtz P."/>
            <person name="Kyrpides N.C."/>
            <person name="Klenk H.P."/>
            <person name="Detter J.C."/>
        </authorList>
    </citation>
    <scope>NUCLEOTIDE SEQUENCE [LARGE SCALE GENOMIC DNA]</scope>
    <source>
        <strain evidence="2">ATCC 43812 / DSM 4252 / R-10</strain>
    </source>
</reference>
<dbReference type="HOGENOM" id="CLU_159325_2_4_10"/>
<protein>
    <recommendedName>
        <fullName evidence="3">PqqD family protein</fullName>
    </recommendedName>
</protein>
<dbReference type="Proteomes" id="UP000002221">
    <property type="component" value="Chromosome"/>
</dbReference>
<evidence type="ECO:0008006" key="3">
    <source>
        <dbReference type="Google" id="ProtNLM"/>
    </source>
</evidence>